<feature type="transmembrane region" description="Helical" evidence="5">
    <location>
        <begin position="782"/>
        <end position="804"/>
    </location>
</feature>
<dbReference type="OrthoDB" id="2241241at2759"/>
<comment type="subcellular location">
    <subcellularLocation>
        <location evidence="1">Membrane</location>
        <topology evidence="1">Multi-pass membrane protein</topology>
    </subcellularLocation>
</comment>
<dbReference type="GO" id="GO:0015343">
    <property type="term" value="F:siderophore-iron transmembrane transporter activity"/>
    <property type="evidence" value="ECO:0007669"/>
    <property type="project" value="TreeGrafter"/>
</dbReference>
<dbReference type="EMBL" id="CVMT01000003">
    <property type="protein sequence ID" value="CRG86984.1"/>
    <property type="molecule type" value="Genomic_DNA"/>
</dbReference>
<dbReference type="PROSITE" id="PS50850">
    <property type="entry name" value="MFS"/>
    <property type="match status" value="1"/>
</dbReference>
<feature type="transmembrane region" description="Helical" evidence="5">
    <location>
        <begin position="581"/>
        <end position="605"/>
    </location>
</feature>
<feature type="transmembrane region" description="Helical" evidence="5">
    <location>
        <begin position="436"/>
        <end position="459"/>
    </location>
</feature>
<evidence type="ECO:0000256" key="4">
    <source>
        <dbReference type="ARBA" id="ARBA00023136"/>
    </source>
</evidence>
<dbReference type="OMA" id="VHERRHA"/>
<dbReference type="InterPro" id="IPR036259">
    <property type="entry name" value="MFS_trans_sf"/>
</dbReference>
<feature type="transmembrane region" description="Helical" evidence="5">
    <location>
        <begin position="465"/>
        <end position="486"/>
    </location>
</feature>
<feature type="transmembrane region" description="Helical" evidence="5">
    <location>
        <begin position="346"/>
        <end position="363"/>
    </location>
</feature>
<feature type="transmembrane region" description="Helical" evidence="5">
    <location>
        <begin position="543"/>
        <end position="561"/>
    </location>
</feature>
<feature type="transmembrane region" description="Helical" evidence="5">
    <location>
        <begin position="375"/>
        <end position="392"/>
    </location>
</feature>
<evidence type="ECO:0000256" key="1">
    <source>
        <dbReference type="ARBA" id="ARBA00004141"/>
    </source>
</evidence>
<sequence>MTIFLAEWNDTFSLVAASFTGLQTVSVKVQLMNMPHIWGSSFWDAGLLELDRINLKSAQFVIVDENLQHQFIYTAGKEFPHLLWTSAPTRLVKGQIQNIRNSIEPEPRMVIKDTMVSFRRCRDRLREMHSYHPTGAADTILFFRFARSPFPLYVRNLVRLIPQRARSDADIRHEDRLQRDYAPYKYAHQGGVDDPGKAHRIVGYQFHDGTDCPDEDTINRGVLNVKQSHVAHQPGNDTVKMAAALTKIKQHFWPSGSSNDNDNAIQDFPLQEQQTADDDLKKPTAEPEAAGVAKLQAAQAVWGHSGKYFLYLGLGMIMVIFELDNITVDTYKTYAASTFNELSKVATITTTVSIILAVVKPFVAKLSDVIGRGEAYIFTVSCYVLGYILSASSSTFNTYAGGQVFYAIGQGGTSVLDAIMVSDLSTMRWRGFSYNIIYLPFLIAPWISAYIVNGVVSGIGWRWGIGMFAMLMPFSASVLIITLFVFQRRAKKAGIVLAERPTVYQFFSRLDFGGVFLLGGGFAMLLLPITLAATTTSKWKTPWVDALVALGVVALAALYPYERYVAKHPVVPIQYFKNLSIVIGVLLAILDNIGFGITHTYLYAWSIVAHNFSARTGIFLGYTNGVMQALTGILVGLVMYKTRSYKWLCVGGAAIRLLGYGVMIRLRTNSSYIAELFIVQLVQGLGSGVMETAIVVAAQIVVPHAELAQVTALITLAAYLGSAIGSAIAGGIYTDTLPGRLEVRLGTTNATEVNQMYNSITGTLPQWGTLERTAVDEAYSDVMGYMTIAALALSAPVLLLSLFLPDRRLSDERNLVESAP</sequence>
<feature type="transmembrane region" description="Helical" evidence="5">
    <location>
        <begin position="672"/>
        <end position="698"/>
    </location>
</feature>
<evidence type="ECO:0000256" key="3">
    <source>
        <dbReference type="ARBA" id="ARBA00022989"/>
    </source>
</evidence>
<evidence type="ECO:0000313" key="7">
    <source>
        <dbReference type="EMBL" id="CRG86984.1"/>
    </source>
</evidence>
<evidence type="ECO:0000313" key="8">
    <source>
        <dbReference type="Proteomes" id="UP000054383"/>
    </source>
</evidence>
<keyword evidence="4 5" id="KW-0472">Membrane</keyword>
<dbReference type="InterPro" id="IPR020846">
    <property type="entry name" value="MFS_dom"/>
</dbReference>
<dbReference type="PANTHER" id="PTHR23501">
    <property type="entry name" value="MAJOR FACILITATOR SUPERFAMILY"/>
    <property type="match status" value="1"/>
</dbReference>
<name>A0A0U1LUA6_TALIS</name>
<dbReference type="PANTHER" id="PTHR23501:SF200">
    <property type="entry name" value="TRANSPORTER, PUTATIVE (AFU_ORTHOLOGUE AFUA_3G01360)-RELATED"/>
    <property type="match status" value="1"/>
</dbReference>
<keyword evidence="8" id="KW-1185">Reference proteome</keyword>
<dbReference type="Proteomes" id="UP000054383">
    <property type="component" value="Unassembled WGS sequence"/>
</dbReference>
<protein>
    <submittedName>
        <fullName evidence="7">Siderophore iron transporter 1</fullName>
    </submittedName>
</protein>
<proteinExistence type="predicted"/>
<dbReference type="GO" id="GO:0005886">
    <property type="term" value="C:plasma membrane"/>
    <property type="evidence" value="ECO:0007669"/>
    <property type="project" value="TreeGrafter"/>
</dbReference>
<dbReference type="SUPFAM" id="SSF103473">
    <property type="entry name" value="MFS general substrate transporter"/>
    <property type="match status" value="1"/>
</dbReference>
<accession>A0A0U1LUA6</accession>
<dbReference type="Gene3D" id="1.20.1250.20">
    <property type="entry name" value="MFS general substrate transporter like domains"/>
    <property type="match status" value="2"/>
</dbReference>
<reference evidence="7 8" key="1">
    <citation type="submission" date="2015-04" db="EMBL/GenBank/DDBJ databases">
        <authorList>
            <person name="Syromyatnikov M.Y."/>
            <person name="Popov V.N."/>
        </authorList>
    </citation>
    <scope>NUCLEOTIDE SEQUENCE [LARGE SCALE GENOMIC DNA]</scope>
    <source>
        <strain evidence="7">WF-38-12</strain>
    </source>
</reference>
<dbReference type="Pfam" id="PF07690">
    <property type="entry name" value="MFS_1"/>
    <property type="match status" value="1"/>
</dbReference>
<gene>
    <name evidence="7" type="ORF">PISL3812_03997</name>
</gene>
<evidence type="ECO:0000256" key="2">
    <source>
        <dbReference type="ARBA" id="ARBA00022692"/>
    </source>
</evidence>
<dbReference type="AlphaFoldDB" id="A0A0U1LUA6"/>
<organism evidence="7 8">
    <name type="scientific">Talaromyces islandicus</name>
    <name type="common">Penicillium islandicum</name>
    <dbReference type="NCBI Taxonomy" id="28573"/>
    <lineage>
        <taxon>Eukaryota</taxon>
        <taxon>Fungi</taxon>
        <taxon>Dikarya</taxon>
        <taxon>Ascomycota</taxon>
        <taxon>Pezizomycotina</taxon>
        <taxon>Eurotiomycetes</taxon>
        <taxon>Eurotiomycetidae</taxon>
        <taxon>Eurotiales</taxon>
        <taxon>Trichocomaceae</taxon>
        <taxon>Talaromyces</taxon>
        <taxon>Talaromyces sect. Islandici</taxon>
    </lineage>
</organism>
<feature type="transmembrane region" description="Helical" evidence="5">
    <location>
        <begin position="617"/>
        <end position="640"/>
    </location>
</feature>
<feature type="transmembrane region" description="Helical" evidence="5">
    <location>
        <begin position="308"/>
        <end position="326"/>
    </location>
</feature>
<feature type="transmembrane region" description="Helical" evidence="5">
    <location>
        <begin position="710"/>
        <end position="733"/>
    </location>
</feature>
<keyword evidence="2 5" id="KW-0812">Transmembrane</keyword>
<evidence type="ECO:0000256" key="5">
    <source>
        <dbReference type="SAM" id="Phobius"/>
    </source>
</evidence>
<keyword evidence="3 5" id="KW-1133">Transmembrane helix</keyword>
<feature type="transmembrane region" description="Helical" evidence="5">
    <location>
        <begin position="506"/>
        <end position="531"/>
    </location>
</feature>
<evidence type="ECO:0000259" key="6">
    <source>
        <dbReference type="PROSITE" id="PS50850"/>
    </source>
</evidence>
<feature type="transmembrane region" description="Helical" evidence="5">
    <location>
        <begin position="647"/>
        <end position="666"/>
    </location>
</feature>
<dbReference type="InterPro" id="IPR011701">
    <property type="entry name" value="MFS"/>
</dbReference>
<feature type="domain" description="Major facilitator superfamily (MFS) profile" evidence="6">
    <location>
        <begin position="308"/>
        <end position="808"/>
    </location>
</feature>